<feature type="domain" description="HTH lysR-type" evidence="5">
    <location>
        <begin position="6"/>
        <end position="63"/>
    </location>
</feature>
<dbReference type="PRINTS" id="PR00039">
    <property type="entry name" value="HTHLYSR"/>
</dbReference>
<accession>A0A515EUX1</accession>
<evidence type="ECO:0000313" key="6">
    <source>
        <dbReference type="EMBL" id="QDL56485.1"/>
    </source>
</evidence>
<dbReference type="InterPro" id="IPR036388">
    <property type="entry name" value="WH-like_DNA-bd_sf"/>
</dbReference>
<dbReference type="InterPro" id="IPR005119">
    <property type="entry name" value="LysR_subst-bd"/>
</dbReference>
<dbReference type="RefSeq" id="WP_142813920.1">
    <property type="nucleotide sequence ID" value="NZ_CP036282.1"/>
</dbReference>
<dbReference type="PROSITE" id="PS50931">
    <property type="entry name" value="HTH_LYSR"/>
    <property type="match status" value="1"/>
</dbReference>
<dbReference type="Pfam" id="PF03466">
    <property type="entry name" value="LysR_substrate"/>
    <property type="match status" value="1"/>
</dbReference>
<dbReference type="Gene3D" id="1.10.10.10">
    <property type="entry name" value="Winged helix-like DNA-binding domain superfamily/Winged helix DNA-binding domain"/>
    <property type="match status" value="1"/>
</dbReference>
<dbReference type="Gene3D" id="3.40.190.10">
    <property type="entry name" value="Periplasmic binding protein-like II"/>
    <property type="match status" value="2"/>
</dbReference>
<evidence type="ECO:0000256" key="3">
    <source>
        <dbReference type="ARBA" id="ARBA00023125"/>
    </source>
</evidence>
<keyword evidence="3" id="KW-0238">DNA-binding</keyword>
<evidence type="ECO:0000256" key="1">
    <source>
        <dbReference type="ARBA" id="ARBA00009437"/>
    </source>
</evidence>
<comment type="similarity">
    <text evidence="1">Belongs to the LysR transcriptional regulatory family.</text>
</comment>
<name>A0A515EUX1_9BURK</name>
<dbReference type="FunFam" id="3.40.190.10:FF:000017">
    <property type="entry name" value="Glycine cleavage system transcriptional activator"/>
    <property type="match status" value="1"/>
</dbReference>
<reference evidence="7" key="2">
    <citation type="journal article" date="2020" name="Int. J. Syst. Evol. Microbiol.">
        <title>Genomic insights into a novel species Rhodoferax aquaticus sp. nov., isolated from freshwater.</title>
        <authorList>
            <person name="Li T."/>
            <person name="Zhuo Y."/>
            <person name="Jin C.Z."/>
            <person name="Wu X."/>
            <person name="Ko S.R."/>
            <person name="Jin F.J."/>
            <person name="Ahn C.Y."/>
            <person name="Oh H.M."/>
            <person name="Lee H.G."/>
            <person name="Jin L."/>
        </authorList>
    </citation>
    <scope>NUCLEOTIDE SEQUENCE [LARGE SCALE GENOMIC DNA]</scope>
    <source>
        <strain evidence="7">Gr-4</strain>
    </source>
</reference>
<reference evidence="7" key="1">
    <citation type="submission" date="2019-02" db="EMBL/GenBank/DDBJ databases">
        <title>Complete genome sequence of Rhodoferax sp. Gr-4.</title>
        <authorList>
            <person name="Jin L."/>
        </authorList>
    </citation>
    <scope>NUCLEOTIDE SEQUENCE [LARGE SCALE GENOMIC DNA]</scope>
    <source>
        <strain evidence="7">Gr-4</strain>
    </source>
</reference>
<gene>
    <name evidence="6" type="primary">gcvA</name>
    <name evidence="6" type="ORF">EXZ61_21285</name>
</gene>
<dbReference type="PANTHER" id="PTHR30537:SF26">
    <property type="entry name" value="GLYCINE CLEAVAGE SYSTEM TRANSCRIPTIONAL ACTIVATOR"/>
    <property type="match status" value="1"/>
</dbReference>
<dbReference type="InterPro" id="IPR036390">
    <property type="entry name" value="WH_DNA-bd_sf"/>
</dbReference>
<evidence type="ECO:0000256" key="4">
    <source>
        <dbReference type="ARBA" id="ARBA00023163"/>
    </source>
</evidence>
<keyword evidence="4" id="KW-0804">Transcription</keyword>
<proteinExistence type="inferred from homology"/>
<dbReference type="SUPFAM" id="SSF46785">
    <property type="entry name" value="Winged helix' DNA-binding domain"/>
    <property type="match status" value="1"/>
</dbReference>
<sequence length="298" mass="32062">MSRRLPPLNAIRAFEAAARHGSFTKAAVELYVTQGAVSHQVKLLEQWLGLPLFERFGHSLTLTAQGRSYLPALSKALDAVASATERLGADVLAGPLRVTVLPSLASKWLMPRLGAFQTQYPEIDLHISTSAELHDFSADAFDVGIRSGLGRWAGLRADLIAHEALTPVLSPKLAATHALQVPADLASFTLLHDQPRDLWPRWLNRVGAHEINAAQGLSFSDAALVLQAAVDGHGIAMGRVFLAANDLAAGRLVQPFPQTLANDFSYWLVCPKSTAAKPRIAAFRTWLLAEAGASAWTG</sequence>
<dbReference type="EMBL" id="CP036282">
    <property type="protein sequence ID" value="QDL56485.1"/>
    <property type="molecule type" value="Genomic_DNA"/>
</dbReference>
<dbReference type="GO" id="GO:0006351">
    <property type="term" value="P:DNA-templated transcription"/>
    <property type="evidence" value="ECO:0007669"/>
    <property type="project" value="TreeGrafter"/>
</dbReference>
<dbReference type="AlphaFoldDB" id="A0A515EUX1"/>
<dbReference type="GO" id="GO:0003700">
    <property type="term" value="F:DNA-binding transcription factor activity"/>
    <property type="evidence" value="ECO:0007669"/>
    <property type="project" value="InterPro"/>
</dbReference>
<evidence type="ECO:0000259" key="5">
    <source>
        <dbReference type="PROSITE" id="PS50931"/>
    </source>
</evidence>
<organism evidence="6 7">
    <name type="scientific">Rhodoferax aquaticus</name>
    <dbReference type="NCBI Taxonomy" id="2527691"/>
    <lineage>
        <taxon>Bacteria</taxon>
        <taxon>Pseudomonadati</taxon>
        <taxon>Pseudomonadota</taxon>
        <taxon>Betaproteobacteria</taxon>
        <taxon>Burkholderiales</taxon>
        <taxon>Comamonadaceae</taxon>
        <taxon>Rhodoferax</taxon>
    </lineage>
</organism>
<dbReference type="SUPFAM" id="SSF53850">
    <property type="entry name" value="Periplasmic binding protein-like II"/>
    <property type="match status" value="1"/>
</dbReference>
<dbReference type="InterPro" id="IPR058163">
    <property type="entry name" value="LysR-type_TF_proteobact-type"/>
</dbReference>
<dbReference type="GO" id="GO:0043565">
    <property type="term" value="F:sequence-specific DNA binding"/>
    <property type="evidence" value="ECO:0007669"/>
    <property type="project" value="TreeGrafter"/>
</dbReference>
<dbReference type="PANTHER" id="PTHR30537">
    <property type="entry name" value="HTH-TYPE TRANSCRIPTIONAL REGULATOR"/>
    <property type="match status" value="1"/>
</dbReference>
<dbReference type="Pfam" id="PF00126">
    <property type="entry name" value="HTH_1"/>
    <property type="match status" value="1"/>
</dbReference>
<evidence type="ECO:0000256" key="2">
    <source>
        <dbReference type="ARBA" id="ARBA00023015"/>
    </source>
</evidence>
<dbReference type="Proteomes" id="UP000317365">
    <property type="component" value="Chromosome"/>
</dbReference>
<dbReference type="InterPro" id="IPR000847">
    <property type="entry name" value="LysR_HTH_N"/>
</dbReference>
<dbReference type="FunFam" id="1.10.10.10:FF:000038">
    <property type="entry name" value="Glycine cleavage system transcriptional activator"/>
    <property type="match status" value="1"/>
</dbReference>
<dbReference type="CDD" id="cd08432">
    <property type="entry name" value="PBP2_GcdR_TrpI_HvrB_AmpR_like"/>
    <property type="match status" value="1"/>
</dbReference>
<evidence type="ECO:0000313" key="7">
    <source>
        <dbReference type="Proteomes" id="UP000317365"/>
    </source>
</evidence>
<dbReference type="NCBIfam" id="NF008352">
    <property type="entry name" value="PRK11139.1"/>
    <property type="match status" value="1"/>
</dbReference>
<protein>
    <submittedName>
        <fullName evidence="6">Transcriptional regulator GcvA</fullName>
    </submittedName>
</protein>
<keyword evidence="2" id="KW-0805">Transcription regulation</keyword>
<keyword evidence="7" id="KW-1185">Reference proteome</keyword>
<dbReference type="KEGG" id="rhg:EXZ61_21285"/>